<dbReference type="GO" id="GO:0004519">
    <property type="term" value="F:endonuclease activity"/>
    <property type="evidence" value="ECO:0007669"/>
    <property type="project" value="InterPro"/>
</dbReference>
<dbReference type="Pfam" id="PF00961">
    <property type="entry name" value="LAGLIDADG_1"/>
    <property type="match status" value="1"/>
</dbReference>
<evidence type="ECO:0000313" key="3">
    <source>
        <dbReference type="Proteomes" id="UP000178964"/>
    </source>
</evidence>
<name>A0A1F4VS03_UNCKA</name>
<comment type="caution">
    <text evidence="2">The sequence shown here is derived from an EMBL/GenBank/DDBJ whole genome shotgun (WGS) entry which is preliminary data.</text>
</comment>
<sequence length="164" mass="18899">MTKEELAYIAGFLDGDGCVMLQLVYRHDYVFGYQIRASIVFYQSQQNRPFLEWLKENLQDGYIRDRNDGMSEYTIVGSVPVSQILTTLLPYLRLKQRQAELALSVLSKMPGSGRKMTANLLVELSEEVDKFAFLNYSKRRTNTSLKVLEFLQLRSLLNPVETDS</sequence>
<reference evidence="2 3" key="1">
    <citation type="journal article" date="2016" name="Nat. Commun.">
        <title>Thousands of microbial genomes shed light on interconnected biogeochemical processes in an aquifer system.</title>
        <authorList>
            <person name="Anantharaman K."/>
            <person name="Brown C.T."/>
            <person name="Hug L.A."/>
            <person name="Sharon I."/>
            <person name="Castelle C.J."/>
            <person name="Probst A.J."/>
            <person name="Thomas B.C."/>
            <person name="Singh A."/>
            <person name="Wilkins M.J."/>
            <person name="Karaoz U."/>
            <person name="Brodie E.L."/>
            <person name="Williams K.H."/>
            <person name="Hubbard S.S."/>
            <person name="Banfield J.F."/>
        </authorList>
    </citation>
    <scope>NUCLEOTIDE SEQUENCE [LARGE SCALE GENOMIC DNA]</scope>
</reference>
<gene>
    <name evidence="2" type="ORF">A3A70_01770</name>
</gene>
<dbReference type="EMBL" id="MEVK01000002">
    <property type="protein sequence ID" value="OGC59986.1"/>
    <property type="molecule type" value="Genomic_DNA"/>
</dbReference>
<evidence type="ECO:0000259" key="1">
    <source>
        <dbReference type="Pfam" id="PF00961"/>
    </source>
</evidence>
<dbReference type="Gene3D" id="3.10.28.10">
    <property type="entry name" value="Homing endonucleases"/>
    <property type="match status" value="1"/>
</dbReference>
<feature type="domain" description="Homing endonuclease LAGLIDADG" evidence="1">
    <location>
        <begin position="9"/>
        <end position="92"/>
    </location>
</feature>
<dbReference type="InterPro" id="IPR027434">
    <property type="entry name" value="Homing_endonucl"/>
</dbReference>
<dbReference type="Proteomes" id="UP000178964">
    <property type="component" value="Unassembled WGS sequence"/>
</dbReference>
<accession>A0A1F4VS03</accession>
<dbReference type="AlphaFoldDB" id="A0A1F4VS03"/>
<protein>
    <recommendedName>
        <fullName evidence="1">Homing endonuclease LAGLIDADG domain-containing protein</fullName>
    </recommendedName>
</protein>
<organism evidence="2 3">
    <name type="scientific">candidate division WWE3 bacterium RIFCSPLOWO2_01_FULL_42_11</name>
    <dbReference type="NCBI Taxonomy" id="1802627"/>
    <lineage>
        <taxon>Bacteria</taxon>
        <taxon>Katanobacteria</taxon>
    </lineage>
</organism>
<proteinExistence type="predicted"/>
<evidence type="ECO:0000313" key="2">
    <source>
        <dbReference type="EMBL" id="OGC59986.1"/>
    </source>
</evidence>
<dbReference type="InterPro" id="IPR004860">
    <property type="entry name" value="LAGLIDADG_dom"/>
</dbReference>
<dbReference type="SUPFAM" id="SSF55608">
    <property type="entry name" value="Homing endonucleases"/>
    <property type="match status" value="1"/>
</dbReference>